<dbReference type="AlphaFoldDB" id="A0A4R2NZ70"/>
<name>A0A4R2NZ70_RHOAD</name>
<reference evidence="1 2" key="1">
    <citation type="submission" date="2019-03" db="EMBL/GenBank/DDBJ databases">
        <title>Genomic Encyclopedia of Type Strains, Phase IV (KMG-IV): sequencing the most valuable type-strain genomes for metagenomic binning, comparative biology and taxonomic classification.</title>
        <authorList>
            <person name="Goeker M."/>
        </authorList>
    </citation>
    <scope>NUCLEOTIDE SEQUENCE [LARGE SCALE GENOMIC DNA]</scope>
    <source>
        <strain evidence="1 2">DSM 2781</strain>
    </source>
</reference>
<accession>A0A4R2NZ70</accession>
<comment type="caution">
    <text evidence="1">The sequence shown here is derived from an EMBL/GenBank/DDBJ whole genome shotgun (WGS) entry which is preliminary data.</text>
</comment>
<proteinExistence type="predicted"/>
<protein>
    <submittedName>
        <fullName evidence="1">Uncharacterized protein</fullName>
    </submittedName>
</protein>
<dbReference type="EMBL" id="SLXL01000001">
    <property type="protein sequence ID" value="TCP27609.1"/>
    <property type="molecule type" value="Genomic_DNA"/>
</dbReference>
<dbReference type="RefSeq" id="WP_132599124.1">
    <property type="nucleotide sequence ID" value="NZ_NRRP01000004.1"/>
</dbReference>
<gene>
    <name evidence="1" type="ORF">EV656_101518</name>
</gene>
<dbReference type="OrthoDB" id="7838867at2"/>
<evidence type="ECO:0000313" key="2">
    <source>
        <dbReference type="Proteomes" id="UP000295733"/>
    </source>
</evidence>
<sequence>MTLHPDQLPRVVPEHRGFLTREEMGFYFRVGKNEVAGIAKRFGVRPLEGLFPERALWRQILGLEPVTAQGEDLLRLQLQDIHWVAGRTGRAVSTLRNRIRSGSFDYPPGVQLGAISPGRTPRLRRWLPEVIEAAREGRALAGIRPVPRQAPLAQARDKTPLAACDGTAQDRACTVAPEPGAVLAAIASGAMPPAVKPPL</sequence>
<organism evidence="1 2">
    <name type="scientific">Rhodovulum adriaticum</name>
    <name type="common">Rhodopseudomonas adriatica</name>
    <dbReference type="NCBI Taxonomy" id="35804"/>
    <lineage>
        <taxon>Bacteria</taxon>
        <taxon>Pseudomonadati</taxon>
        <taxon>Pseudomonadota</taxon>
        <taxon>Alphaproteobacteria</taxon>
        <taxon>Rhodobacterales</taxon>
        <taxon>Paracoccaceae</taxon>
        <taxon>Rhodovulum</taxon>
    </lineage>
</organism>
<evidence type="ECO:0000313" key="1">
    <source>
        <dbReference type="EMBL" id="TCP27609.1"/>
    </source>
</evidence>
<keyword evidence="2" id="KW-1185">Reference proteome</keyword>
<dbReference type="Proteomes" id="UP000295733">
    <property type="component" value="Unassembled WGS sequence"/>
</dbReference>